<sequence>MLSFEQAAELARIFLAEKSRYSTLPMDIVEEDHALLDGKIYFDCQSIAYLKSGNPSDMVIGTGYICVDGETGDCRMLGAVESVELNLFEDDDFPGAPE</sequence>
<name>A0A3Q9G0V7_STRLT</name>
<dbReference type="Proteomes" id="UP000267900">
    <property type="component" value="Chromosome"/>
</dbReference>
<dbReference type="OrthoDB" id="4245570at2"/>
<accession>A0A3Q9G0V7</accession>
<proteinExistence type="predicted"/>
<gene>
    <name evidence="1" type="ORF">EKH77_21885</name>
</gene>
<evidence type="ECO:0008006" key="3">
    <source>
        <dbReference type="Google" id="ProtNLM"/>
    </source>
</evidence>
<keyword evidence="2" id="KW-1185">Reference proteome</keyword>
<reference evidence="1 2" key="1">
    <citation type="submission" date="2018-12" db="EMBL/GenBank/DDBJ databases">
        <title>The whole draft genome of Streptomyce luteoverticillatus CGMCC 15060.</title>
        <authorList>
            <person name="Feng Z."/>
            <person name="Chen G."/>
            <person name="Zhang J."/>
            <person name="Zhu H."/>
            <person name="Yu X."/>
            <person name="Zhang W."/>
            <person name="Zhang X."/>
        </authorList>
    </citation>
    <scope>NUCLEOTIDE SEQUENCE [LARGE SCALE GENOMIC DNA]</scope>
    <source>
        <strain evidence="1 2">CGMCC 15060</strain>
    </source>
</reference>
<dbReference type="EMBL" id="CP034587">
    <property type="protein sequence ID" value="AZQ73513.1"/>
    <property type="molecule type" value="Genomic_DNA"/>
</dbReference>
<evidence type="ECO:0000313" key="2">
    <source>
        <dbReference type="Proteomes" id="UP000267900"/>
    </source>
</evidence>
<protein>
    <recommendedName>
        <fullName evidence="3">Immunity protein 35 domain-containing protein</fullName>
    </recommendedName>
</protein>
<dbReference type="RefSeq" id="WP_126916026.1">
    <property type="nucleotide sequence ID" value="NZ_CP034587.1"/>
</dbReference>
<evidence type="ECO:0000313" key="1">
    <source>
        <dbReference type="EMBL" id="AZQ73513.1"/>
    </source>
</evidence>
<dbReference type="AlphaFoldDB" id="A0A3Q9G0V7"/>
<organism evidence="1 2">
    <name type="scientific">Streptomyces luteoverticillatus</name>
    <name type="common">Streptoverticillium luteoverticillatus</name>
    <dbReference type="NCBI Taxonomy" id="66425"/>
    <lineage>
        <taxon>Bacteria</taxon>
        <taxon>Bacillati</taxon>
        <taxon>Actinomycetota</taxon>
        <taxon>Actinomycetes</taxon>
        <taxon>Kitasatosporales</taxon>
        <taxon>Streptomycetaceae</taxon>
        <taxon>Streptomyces</taxon>
    </lineage>
</organism>